<evidence type="ECO:0000313" key="3">
    <source>
        <dbReference type="Proteomes" id="UP001597085"/>
    </source>
</evidence>
<protein>
    <recommendedName>
        <fullName evidence="4">DUF2178 domain-containing protein</fullName>
    </recommendedName>
</protein>
<accession>A0ABD6CKV9</accession>
<dbReference type="Proteomes" id="UP001597085">
    <property type="component" value="Unassembled WGS sequence"/>
</dbReference>
<sequence length="139" mass="14351">MTSTVPLDRRHAGFLLGLAATSVGLSSGFIWASEGRTALVVAAAAAAWFGYLAAHYAVTGRLLDSESRSTDGLGGREALDLEAAWQYGAVVLGVGVLISGMVIGAVYINRGDHVLTNLGGALFLGGYVIAHYGATRELL</sequence>
<feature type="transmembrane region" description="Helical" evidence="1">
    <location>
        <begin position="114"/>
        <end position="134"/>
    </location>
</feature>
<evidence type="ECO:0000256" key="1">
    <source>
        <dbReference type="SAM" id="Phobius"/>
    </source>
</evidence>
<keyword evidence="1" id="KW-0812">Transmembrane</keyword>
<feature type="transmembrane region" description="Helical" evidence="1">
    <location>
        <begin position="12"/>
        <end position="32"/>
    </location>
</feature>
<dbReference type="AlphaFoldDB" id="A0ABD6CKV9"/>
<dbReference type="RefSeq" id="WP_256421441.1">
    <property type="nucleotide sequence ID" value="NZ_JANHDI010000007.1"/>
</dbReference>
<feature type="transmembrane region" description="Helical" evidence="1">
    <location>
        <begin position="38"/>
        <end position="63"/>
    </location>
</feature>
<keyword evidence="3" id="KW-1185">Reference proteome</keyword>
<keyword evidence="1" id="KW-1133">Transmembrane helix</keyword>
<dbReference type="EMBL" id="JBHUDK010000002">
    <property type="protein sequence ID" value="MFD1597742.1"/>
    <property type="molecule type" value="Genomic_DNA"/>
</dbReference>
<comment type="caution">
    <text evidence="2">The sequence shown here is derived from an EMBL/GenBank/DDBJ whole genome shotgun (WGS) entry which is preliminary data.</text>
</comment>
<name>A0ABD6CKV9_9EURY</name>
<evidence type="ECO:0000313" key="2">
    <source>
        <dbReference type="EMBL" id="MFD1597742.1"/>
    </source>
</evidence>
<keyword evidence="1" id="KW-0472">Membrane</keyword>
<reference evidence="2 3" key="1">
    <citation type="journal article" date="2019" name="Int. J. Syst. Evol. Microbiol.">
        <title>The Global Catalogue of Microorganisms (GCM) 10K type strain sequencing project: providing services to taxonomists for standard genome sequencing and annotation.</title>
        <authorList>
            <consortium name="The Broad Institute Genomics Platform"/>
            <consortium name="The Broad Institute Genome Sequencing Center for Infectious Disease"/>
            <person name="Wu L."/>
            <person name="Ma J."/>
        </authorList>
    </citation>
    <scope>NUCLEOTIDE SEQUENCE [LARGE SCALE GENOMIC DNA]</scope>
    <source>
        <strain evidence="2 3">CGMCC 1.12121</strain>
    </source>
</reference>
<gene>
    <name evidence="2" type="ORF">ACFSBX_02040</name>
</gene>
<organism evidence="2 3">
    <name type="scientific">Halobellus rarus</name>
    <dbReference type="NCBI Taxonomy" id="1126237"/>
    <lineage>
        <taxon>Archaea</taxon>
        <taxon>Methanobacteriati</taxon>
        <taxon>Methanobacteriota</taxon>
        <taxon>Stenosarchaea group</taxon>
        <taxon>Halobacteria</taxon>
        <taxon>Halobacteriales</taxon>
        <taxon>Haloferacaceae</taxon>
        <taxon>Halobellus</taxon>
    </lineage>
</organism>
<feature type="transmembrane region" description="Helical" evidence="1">
    <location>
        <begin position="84"/>
        <end position="108"/>
    </location>
</feature>
<evidence type="ECO:0008006" key="4">
    <source>
        <dbReference type="Google" id="ProtNLM"/>
    </source>
</evidence>
<proteinExistence type="predicted"/>